<evidence type="ECO:0000256" key="2">
    <source>
        <dbReference type="ARBA" id="ARBA00013194"/>
    </source>
</evidence>
<evidence type="ECO:0000313" key="7">
    <source>
        <dbReference type="EMBL" id="CAK0819557.1"/>
    </source>
</evidence>
<dbReference type="PANTHER" id="PTHR10657:SF4">
    <property type="entry name" value="PEPTIDYL-PROLYL CIS-TRANS ISOMERASE-RELATED"/>
    <property type="match status" value="1"/>
</dbReference>
<dbReference type="SUPFAM" id="SSF54534">
    <property type="entry name" value="FKBP-like"/>
    <property type="match status" value="1"/>
</dbReference>
<protein>
    <recommendedName>
        <fullName evidence="2">peptidylprolyl isomerase</fullName>
        <ecNumber evidence="2">5.2.1.8</ecNumber>
    </recommendedName>
</protein>
<dbReference type="Pfam" id="PF00639">
    <property type="entry name" value="Rotamase"/>
    <property type="match status" value="1"/>
</dbReference>
<organism evidence="7 8">
    <name type="scientific">Prorocentrum cordatum</name>
    <dbReference type="NCBI Taxonomy" id="2364126"/>
    <lineage>
        <taxon>Eukaryota</taxon>
        <taxon>Sar</taxon>
        <taxon>Alveolata</taxon>
        <taxon>Dinophyceae</taxon>
        <taxon>Prorocentrales</taxon>
        <taxon>Prorocentraceae</taxon>
        <taxon>Prorocentrum</taxon>
    </lineage>
</organism>
<evidence type="ECO:0000259" key="6">
    <source>
        <dbReference type="PROSITE" id="PS50198"/>
    </source>
</evidence>
<comment type="caution">
    <text evidence="7">The sequence shown here is derived from an EMBL/GenBank/DDBJ whole genome shotgun (WGS) entry which is preliminary data.</text>
</comment>
<keyword evidence="4 5" id="KW-0413">Isomerase</keyword>
<evidence type="ECO:0000256" key="5">
    <source>
        <dbReference type="PROSITE-ProRule" id="PRU00278"/>
    </source>
</evidence>
<dbReference type="EMBL" id="CAUYUJ010007099">
    <property type="protein sequence ID" value="CAK0819557.1"/>
    <property type="molecule type" value="Genomic_DNA"/>
</dbReference>
<comment type="catalytic activity">
    <reaction evidence="1">
        <text>[protein]-peptidylproline (omega=180) = [protein]-peptidylproline (omega=0)</text>
        <dbReference type="Rhea" id="RHEA:16237"/>
        <dbReference type="Rhea" id="RHEA-COMP:10747"/>
        <dbReference type="Rhea" id="RHEA-COMP:10748"/>
        <dbReference type="ChEBI" id="CHEBI:83833"/>
        <dbReference type="ChEBI" id="CHEBI:83834"/>
        <dbReference type="EC" id="5.2.1.8"/>
    </reaction>
</comment>
<dbReference type="SUPFAM" id="SSF53335">
    <property type="entry name" value="S-adenosyl-L-methionine-dependent methyltransferases"/>
    <property type="match status" value="1"/>
</dbReference>
<accession>A0ABN9RKX2</accession>
<feature type="non-terminal residue" evidence="7">
    <location>
        <position position="1"/>
    </location>
</feature>
<evidence type="ECO:0000256" key="1">
    <source>
        <dbReference type="ARBA" id="ARBA00000971"/>
    </source>
</evidence>
<evidence type="ECO:0000256" key="4">
    <source>
        <dbReference type="ARBA" id="ARBA00023235"/>
    </source>
</evidence>
<dbReference type="Gene3D" id="3.10.50.40">
    <property type="match status" value="1"/>
</dbReference>
<dbReference type="InterPro" id="IPR051370">
    <property type="entry name" value="PPIase_Pin1"/>
</dbReference>
<dbReference type="PROSITE" id="PS50198">
    <property type="entry name" value="PPIC_PPIASE_2"/>
    <property type="match status" value="1"/>
</dbReference>
<dbReference type="SUPFAM" id="SSF55120">
    <property type="entry name" value="Pseudouridine synthase"/>
    <property type="match status" value="1"/>
</dbReference>
<feature type="non-terminal residue" evidence="7">
    <location>
        <position position="562"/>
    </location>
</feature>
<dbReference type="Gene3D" id="3.30.2350.10">
    <property type="entry name" value="Pseudouridine synthase"/>
    <property type="match status" value="1"/>
</dbReference>
<sequence length="562" mass="58969">AAETLKRSFQPEALPRLEALAREGVPCGRALGLRDMRRPWAVVAMEPEVRARLQRGPGSSSRLAILCGATAKLSDAHLASSTSRHAKRPKASALRWCLDADGAAESSSCICVNLGVSREEEAPPAKKLKGAPGSDAAVRLRHILLRHPQLRQADPMARREGSCRSAQEAEEAALNVLERLLKTQSQFPQICRELSDCQTAEQPGALSGDLGWVSRGQQEPAVEDAAFSLKANEFSDLVVSSRGVHIFQRRALAGTSQEAPAAPSLVSESQPQVVVDRGGDLLIAWKPAKVSTRRLRGGLPSQLEQWAAHEVAGARAEEPPAVAPRLGRGVAGLVFLARTGAALREAEAALATGAAEASVTAVVQGRPPQGGLGAESGGRALEVALLRSSEGLHLGRLSIVRAALRGGGSVPDEKEVRRRLAALGHPVIGNGQLCARSAGVNRTHLVVSGLALGGLEAHLPPPASFGRLLDTDAARLQRRTDEGGEWAGRTEHHGAEGEQGARTVVFDGLRVAAPLGVFLPRNPSLPVVEAAAALPLPPAPRLLDCGTGTGCILLALLRRLPG</sequence>
<dbReference type="InterPro" id="IPR029063">
    <property type="entry name" value="SAM-dependent_MTases_sf"/>
</dbReference>
<evidence type="ECO:0000313" key="8">
    <source>
        <dbReference type="Proteomes" id="UP001189429"/>
    </source>
</evidence>
<keyword evidence="8" id="KW-1185">Reference proteome</keyword>
<keyword evidence="3 5" id="KW-0697">Rotamase</keyword>
<proteinExistence type="predicted"/>
<reference evidence="7" key="1">
    <citation type="submission" date="2023-10" db="EMBL/GenBank/DDBJ databases">
        <authorList>
            <person name="Chen Y."/>
            <person name="Shah S."/>
            <person name="Dougan E. K."/>
            <person name="Thang M."/>
            <person name="Chan C."/>
        </authorList>
    </citation>
    <scope>NUCLEOTIDE SEQUENCE [LARGE SCALE GENOMIC DNA]</scope>
</reference>
<dbReference type="InterPro" id="IPR000297">
    <property type="entry name" value="PPIase_PpiC"/>
</dbReference>
<dbReference type="PANTHER" id="PTHR10657">
    <property type="entry name" value="PEPTIDYL-PROLYL CIS-TRANS ISOMERASE"/>
    <property type="match status" value="1"/>
</dbReference>
<feature type="domain" description="PpiC" evidence="6">
    <location>
        <begin position="135"/>
        <end position="251"/>
    </location>
</feature>
<evidence type="ECO:0000256" key="3">
    <source>
        <dbReference type="ARBA" id="ARBA00023110"/>
    </source>
</evidence>
<name>A0ABN9RKX2_9DINO</name>
<gene>
    <name evidence="7" type="ORF">PCOR1329_LOCUS21520</name>
</gene>
<dbReference type="InterPro" id="IPR046357">
    <property type="entry name" value="PPIase_dom_sf"/>
</dbReference>
<dbReference type="Gene3D" id="3.40.50.150">
    <property type="entry name" value="Vaccinia Virus protein VP39"/>
    <property type="match status" value="1"/>
</dbReference>
<dbReference type="Proteomes" id="UP001189429">
    <property type="component" value="Unassembled WGS sequence"/>
</dbReference>
<dbReference type="InterPro" id="IPR020103">
    <property type="entry name" value="PsdUridine_synth_cat_dom_sf"/>
</dbReference>
<dbReference type="EC" id="5.2.1.8" evidence="2"/>